<accession>A0AAD4N214</accession>
<comment type="caution">
    <text evidence="1">The sequence shown here is derived from an EMBL/GenBank/DDBJ whole genome shotgun (WGS) entry which is preliminary data.</text>
</comment>
<dbReference type="EMBL" id="JAKKPZ010000014">
    <property type="protein sequence ID" value="KAI1713889.1"/>
    <property type="molecule type" value="Genomic_DNA"/>
</dbReference>
<protein>
    <submittedName>
        <fullName evidence="1">Uncharacterized protein</fullName>
    </submittedName>
</protein>
<sequence>MDATTKEEDIKFSDKVSSMKLFDCVHLYISSHPKKIEDSGRTLIVNFVHRAAQAFEGTCGPHAAVACGCHQQPAFKRSGQRNVVRVHLL</sequence>
<dbReference type="Proteomes" id="UP001201812">
    <property type="component" value="Unassembled WGS sequence"/>
</dbReference>
<proteinExistence type="predicted"/>
<dbReference type="AlphaFoldDB" id="A0AAD4N214"/>
<evidence type="ECO:0000313" key="1">
    <source>
        <dbReference type="EMBL" id="KAI1713889.1"/>
    </source>
</evidence>
<keyword evidence="2" id="KW-1185">Reference proteome</keyword>
<organism evidence="1 2">
    <name type="scientific">Ditylenchus destructor</name>
    <dbReference type="NCBI Taxonomy" id="166010"/>
    <lineage>
        <taxon>Eukaryota</taxon>
        <taxon>Metazoa</taxon>
        <taxon>Ecdysozoa</taxon>
        <taxon>Nematoda</taxon>
        <taxon>Chromadorea</taxon>
        <taxon>Rhabditida</taxon>
        <taxon>Tylenchina</taxon>
        <taxon>Tylenchomorpha</taxon>
        <taxon>Sphaerularioidea</taxon>
        <taxon>Anguinidae</taxon>
        <taxon>Anguininae</taxon>
        <taxon>Ditylenchus</taxon>
    </lineage>
</organism>
<gene>
    <name evidence="1" type="ORF">DdX_08772</name>
</gene>
<name>A0AAD4N214_9BILA</name>
<evidence type="ECO:0000313" key="2">
    <source>
        <dbReference type="Proteomes" id="UP001201812"/>
    </source>
</evidence>
<reference evidence="1" key="1">
    <citation type="submission" date="2022-01" db="EMBL/GenBank/DDBJ databases">
        <title>Genome Sequence Resource for Two Populations of Ditylenchus destructor, the Migratory Endoparasitic Phytonematode.</title>
        <authorList>
            <person name="Zhang H."/>
            <person name="Lin R."/>
            <person name="Xie B."/>
        </authorList>
    </citation>
    <scope>NUCLEOTIDE SEQUENCE</scope>
    <source>
        <strain evidence="1">BazhouSP</strain>
    </source>
</reference>